<reference evidence="2" key="1">
    <citation type="journal article" date="2019" name="Int. J. Syst. Evol. Microbiol.">
        <title>The Global Catalogue of Microorganisms (GCM) 10K type strain sequencing project: providing services to taxonomists for standard genome sequencing and annotation.</title>
        <authorList>
            <consortium name="The Broad Institute Genomics Platform"/>
            <consortium name="The Broad Institute Genome Sequencing Center for Infectious Disease"/>
            <person name="Wu L."/>
            <person name="Ma J."/>
        </authorList>
    </citation>
    <scope>NUCLEOTIDE SEQUENCE [LARGE SCALE GENOMIC DNA]</scope>
    <source>
        <strain evidence="2">CGMCC 1.12664</strain>
    </source>
</reference>
<evidence type="ECO:0000313" key="2">
    <source>
        <dbReference type="Proteomes" id="UP000612855"/>
    </source>
</evidence>
<keyword evidence="2" id="KW-1185">Reference proteome</keyword>
<dbReference type="AlphaFoldDB" id="A0A916ZYD7"/>
<protein>
    <submittedName>
        <fullName evidence="1">Uncharacterized protein</fullName>
    </submittedName>
</protein>
<organism evidence="1 2">
    <name type="scientific">Primorskyibacter flagellatus</name>
    <dbReference type="NCBI Taxonomy" id="1387277"/>
    <lineage>
        <taxon>Bacteria</taxon>
        <taxon>Pseudomonadati</taxon>
        <taxon>Pseudomonadota</taxon>
        <taxon>Alphaproteobacteria</taxon>
        <taxon>Rhodobacterales</taxon>
        <taxon>Roseobacteraceae</taxon>
        <taxon>Primorskyibacter</taxon>
    </lineage>
</organism>
<proteinExistence type="predicted"/>
<comment type="caution">
    <text evidence="1">The sequence shown here is derived from an EMBL/GenBank/DDBJ whole genome shotgun (WGS) entry which is preliminary data.</text>
</comment>
<sequence length="202" mass="22202">MQDTAMTEETYGGPFFIPEGTSDPLGITTSAAARALADAGFPASKATIAFRNLVAAGRVHPYHRQVSDARKPYLFRADQVMAAAVMIRMNEAGFRGDGPFNAAESALNDWNVRDLAGAQAPAPRPVAWAFRCLMEGHRGFGFELRIGRCMKSGRVEHSARIRHVASDTGTNWHFSPTVVERSTWLTDLDSIFDHLSREKAIH</sequence>
<evidence type="ECO:0000313" key="1">
    <source>
        <dbReference type="EMBL" id="GGE18738.1"/>
    </source>
</evidence>
<gene>
    <name evidence="1" type="ORF">GCM10011360_04360</name>
</gene>
<dbReference type="Proteomes" id="UP000612855">
    <property type="component" value="Unassembled WGS sequence"/>
</dbReference>
<accession>A0A916ZYD7</accession>
<name>A0A916ZYD7_9RHOB</name>
<dbReference type="EMBL" id="BMFJ01000001">
    <property type="protein sequence ID" value="GGE18738.1"/>
    <property type="molecule type" value="Genomic_DNA"/>
</dbReference>